<keyword evidence="1" id="KW-0676">Redox-active center</keyword>
<organism evidence="4 5">
    <name type="scientific">Pedobacter albus</name>
    <dbReference type="NCBI Taxonomy" id="3113905"/>
    <lineage>
        <taxon>Bacteria</taxon>
        <taxon>Pseudomonadati</taxon>
        <taxon>Bacteroidota</taxon>
        <taxon>Sphingobacteriia</taxon>
        <taxon>Sphingobacteriales</taxon>
        <taxon>Sphingobacteriaceae</taxon>
        <taxon>Pedobacter</taxon>
    </lineage>
</organism>
<dbReference type="InterPro" id="IPR013766">
    <property type="entry name" value="Thioredoxin_domain"/>
</dbReference>
<dbReference type="CDD" id="cd02966">
    <property type="entry name" value="TlpA_like_family"/>
    <property type="match status" value="1"/>
</dbReference>
<dbReference type="EMBL" id="JAZDQT010000002">
    <property type="protein sequence ID" value="MEE1945506.1"/>
    <property type="molecule type" value="Genomic_DNA"/>
</dbReference>
<dbReference type="PANTHER" id="PTHR42852:SF13">
    <property type="entry name" value="PROTEIN DIPZ"/>
    <property type="match status" value="1"/>
</dbReference>
<dbReference type="InterPro" id="IPR000866">
    <property type="entry name" value="AhpC/TSA"/>
</dbReference>
<dbReference type="InterPro" id="IPR050553">
    <property type="entry name" value="Thioredoxin_ResA/DsbE_sf"/>
</dbReference>
<dbReference type="InterPro" id="IPR036249">
    <property type="entry name" value="Thioredoxin-like_sf"/>
</dbReference>
<evidence type="ECO:0000313" key="4">
    <source>
        <dbReference type="EMBL" id="MEE1945506.1"/>
    </source>
</evidence>
<name>A0ABU7I876_9SPHI</name>
<dbReference type="Gene3D" id="3.40.30.10">
    <property type="entry name" value="Glutaredoxin"/>
    <property type="match status" value="1"/>
</dbReference>
<evidence type="ECO:0000259" key="3">
    <source>
        <dbReference type="PROSITE" id="PS51352"/>
    </source>
</evidence>
<proteinExistence type="predicted"/>
<reference evidence="4 5" key="1">
    <citation type="submission" date="2024-01" db="EMBL/GenBank/DDBJ databases">
        <title>Pedobacter sp. nov., isolated from fresh soil.</title>
        <authorList>
            <person name="Le N.T.T."/>
        </authorList>
    </citation>
    <scope>NUCLEOTIDE SEQUENCE [LARGE SCALE GENOMIC DNA]</scope>
    <source>
        <strain evidence="4 5">KR3-3</strain>
    </source>
</reference>
<protein>
    <submittedName>
        <fullName evidence="4">Redoxin domain-containing protein</fullName>
    </submittedName>
</protein>
<dbReference type="Proteomes" id="UP001336835">
    <property type="component" value="Unassembled WGS sequence"/>
</dbReference>
<evidence type="ECO:0000313" key="5">
    <source>
        <dbReference type="Proteomes" id="UP001336835"/>
    </source>
</evidence>
<feature type="signal peptide" evidence="2">
    <location>
        <begin position="1"/>
        <end position="19"/>
    </location>
</feature>
<comment type="caution">
    <text evidence="4">The sequence shown here is derived from an EMBL/GenBank/DDBJ whole genome shotgun (WGS) entry which is preliminary data.</text>
</comment>
<keyword evidence="2" id="KW-0732">Signal</keyword>
<feature type="domain" description="Thioredoxin" evidence="3">
    <location>
        <begin position="476"/>
        <end position="633"/>
    </location>
</feature>
<accession>A0ABU7I876</accession>
<dbReference type="Pfam" id="PF00578">
    <property type="entry name" value="AhpC-TSA"/>
    <property type="match status" value="1"/>
</dbReference>
<dbReference type="PANTHER" id="PTHR42852">
    <property type="entry name" value="THIOL:DISULFIDE INTERCHANGE PROTEIN DSBE"/>
    <property type="match status" value="1"/>
</dbReference>
<dbReference type="SUPFAM" id="SSF52833">
    <property type="entry name" value="Thioredoxin-like"/>
    <property type="match status" value="1"/>
</dbReference>
<evidence type="ECO:0000256" key="1">
    <source>
        <dbReference type="ARBA" id="ARBA00023284"/>
    </source>
</evidence>
<dbReference type="PROSITE" id="PS00194">
    <property type="entry name" value="THIOREDOXIN_1"/>
    <property type="match status" value="1"/>
</dbReference>
<dbReference type="RefSeq" id="WP_330107861.1">
    <property type="nucleotide sequence ID" value="NZ_JAZDQT010000002.1"/>
</dbReference>
<gene>
    <name evidence="4" type="ORF">VRU48_10325</name>
</gene>
<sequence>MKKLFLSAVLALALGGVQAQSIKFSSATPVAGQPLSFEYDAKGGKLDGLANVKCVAQTFVNKKQKVVNIDLTKEGSVYKGSFTPVDSTAIAVLTFAADGTKDDNAKGYYTLFYKDGKPTGMAYYWEAVYYNGMGAALAGIKSDKAKAIAAYENAFKTDPSLKAPNLISYLALQYGVDKANGEKMIMEQIASYNKSSKPTEDELLNVASLYSVLKRKPSADSVYNIVKATFPKGKYVYGKEANAIYNEKDAAKMEEKLKALMVSFNLDPNKKADAEKLEGFYAEVASAYGLAKNNAKFEAYSNKISSKTTLASIYNTYAWAGAEKKENMPFSAKISKKSLELLEAAKNEPVPPYYASKESYLKGIDGNYASYADTYALLLDQMGNSAEALKYQEKAVNMNNFSSPDMNVRFVSFLKKNNRNEDVVKYAERFIKEGQGTEQLKTDLKAAYKGSQPFDAYYGALEKEAIAKERAKFEKEMIKRPAPAFTLMNLKGEKVELASLKGKVVIVDYWATWCGPCVASFPGMQKAVDKYKNDPSVVFLFVNTWQTEENREKVVKDFMASTPYTFNVLYDTKNKQDPSKFDVIDSYNLNGDGIPQKYIIDGNGNIRFKKVGFGGSADGTVKELDMMIELAKGASQNSK</sequence>
<dbReference type="InterPro" id="IPR017937">
    <property type="entry name" value="Thioredoxin_CS"/>
</dbReference>
<feature type="chain" id="PRO_5045293703" evidence="2">
    <location>
        <begin position="20"/>
        <end position="639"/>
    </location>
</feature>
<dbReference type="PROSITE" id="PS51352">
    <property type="entry name" value="THIOREDOXIN_2"/>
    <property type="match status" value="1"/>
</dbReference>
<evidence type="ECO:0000256" key="2">
    <source>
        <dbReference type="SAM" id="SignalP"/>
    </source>
</evidence>
<keyword evidence="5" id="KW-1185">Reference proteome</keyword>